<comment type="caution">
    <text evidence="8">The sequence shown here is derived from an EMBL/GenBank/DDBJ whole genome shotgun (WGS) entry which is preliminary data.</text>
</comment>
<feature type="compositionally biased region" description="Basic residues" evidence="5">
    <location>
        <begin position="697"/>
        <end position="711"/>
    </location>
</feature>
<dbReference type="GO" id="GO:0003676">
    <property type="term" value="F:nucleic acid binding"/>
    <property type="evidence" value="ECO:0007669"/>
    <property type="project" value="InterPro"/>
</dbReference>
<feature type="domain" description="SWIM-type" evidence="7">
    <location>
        <begin position="618"/>
        <end position="650"/>
    </location>
</feature>
<sequence length="741" mass="85401">METIPVFVHHGGFWNEVMEYVNFCVFGITLATNNSFADLIEKVADRIGIQTTSTSLIVQYKVRDNYPPLMIQDNSSLVFYLHLKKQDTDVTKFPLCITTADVQEETNCNMFLVGNKQVETTSGIQEGTLSEESSTISEEIDINAFILAWANKTTDELLQDKFVESEATKCNNSDVSPEVGLIYKNRAEFKKALKLNAIKNHFQYMTEKSNKICFVAKCLDENCSWEIKARQIGTMGRFKVVKLVNTHSCRLEVRLADQRHATSSLVAECIQSKLLDPKAQYNATDVKRDMLQEYGVEISYLKAWRAKEKALNKLRGKPEESYGFLPRFLNIVKQTNPGSFVQLKINEDNTFLYVFMAIEASIKGWEFCRPVIVVDGTFLTGRYGRTLLTASTQDACGKIFPIAFSVVDSENDESWKWFFRNIKEALVYRSEMVIVSDRHESIAKAVLEVYPESGHGVCIYHLFNNLKTKFKRKTKKMKDSFFEAAQAYTKDDFDWHIEELKKLDEGIVPYLYSVRYEKWTRFFSTSKRYSTMTSNIAESLNAALKKIKNLPITALLQFLHALVQIWTHMNRNIARNTFTKLAKVPHETLELNYLKCMKLKVIPSSEAIFTVSEMNTSFIVNLEEKNCTCRRFQIDELPCIHALAVLKKMNQEPYKFCSSYYLKDTMQQTYQRTVHPIPDQGTWPMNTCDQLKIYPPHGRKKSGRPKKQRYKAHWESTSTHKCGKCGNQGHNRKTCRNAPQQ</sequence>
<protein>
    <recommendedName>
        <fullName evidence="10">SWIM-type domain-containing protein</fullName>
    </recommendedName>
</protein>
<evidence type="ECO:0000259" key="7">
    <source>
        <dbReference type="PROSITE" id="PS50966"/>
    </source>
</evidence>
<evidence type="ECO:0000256" key="3">
    <source>
        <dbReference type="ARBA" id="ARBA00022833"/>
    </source>
</evidence>
<feature type="region of interest" description="Disordered" evidence="5">
    <location>
        <begin position="694"/>
        <end position="741"/>
    </location>
</feature>
<accession>A0AAV0GLB6</accession>
<keyword evidence="3" id="KW-0862">Zinc</keyword>
<evidence type="ECO:0000256" key="4">
    <source>
        <dbReference type="PROSITE-ProRule" id="PRU00047"/>
    </source>
</evidence>
<evidence type="ECO:0000259" key="6">
    <source>
        <dbReference type="PROSITE" id="PS50158"/>
    </source>
</evidence>
<keyword evidence="1" id="KW-0479">Metal-binding</keyword>
<keyword evidence="9" id="KW-1185">Reference proteome</keyword>
<dbReference type="PANTHER" id="PTHR31973">
    <property type="entry name" value="POLYPROTEIN, PUTATIVE-RELATED"/>
    <property type="match status" value="1"/>
</dbReference>
<dbReference type="PROSITE" id="PS50966">
    <property type="entry name" value="ZF_SWIM"/>
    <property type="match status" value="1"/>
</dbReference>
<dbReference type="PANTHER" id="PTHR31973:SF113">
    <property type="entry name" value="PROTEIN FAR1-RELATED SEQUENCE 5-LIKE"/>
    <property type="match status" value="1"/>
</dbReference>
<dbReference type="Proteomes" id="UP001152523">
    <property type="component" value="Unassembled WGS sequence"/>
</dbReference>
<evidence type="ECO:0000256" key="2">
    <source>
        <dbReference type="ARBA" id="ARBA00022771"/>
    </source>
</evidence>
<name>A0AAV0GLB6_9ASTE</name>
<dbReference type="EMBL" id="CAMAPF010001168">
    <property type="protein sequence ID" value="CAH9148354.1"/>
    <property type="molecule type" value="Genomic_DNA"/>
</dbReference>
<dbReference type="SMART" id="SM00575">
    <property type="entry name" value="ZnF_PMZ"/>
    <property type="match status" value="1"/>
</dbReference>
<proteinExistence type="predicted"/>
<dbReference type="InterPro" id="IPR004332">
    <property type="entry name" value="Transposase_MuDR"/>
</dbReference>
<organism evidence="8 9">
    <name type="scientific">Cuscuta epithymum</name>
    <dbReference type="NCBI Taxonomy" id="186058"/>
    <lineage>
        <taxon>Eukaryota</taxon>
        <taxon>Viridiplantae</taxon>
        <taxon>Streptophyta</taxon>
        <taxon>Embryophyta</taxon>
        <taxon>Tracheophyta</taxon>
        <taxon>Spermatophyta</taxon>
        <taxon>Magnoliopsida</taxon>
        <taxon>eudicotyledons</taxon>
        <taxon>Gunneridae</taxon>
        <taxon>Pentapetalae</taxon>
        <taxon>asterids</taxon>
        <taxon>lamiids</taxon>
        <taxon>Solanales</taxon>
        <taxon>Convolvulaceae</taxon>
        <taxon>Cuscuteae</taxon>
        <taxon>Cuscuta</taxon>
        <taxon>Cuscuta subgen. Cuscuta</taxon>
    </lineage>
</organism>
<keyword evidence="2 4" id="KW-0863">Zinc-finger</keyword>
<dbReference type="Pfam" id="PF10551">
    <property type="entry name" value="MULE"/>
    <property type="match status" value="1"/>
</dbReference>
<dbReference type="InterPro" id="IPR018289">
    <property type="entry name" value="MULE_transposase_dom"/>
</dbReference>
<evidence type="ECO:0000256" key="1">
    <source>
        <dbReference type="ARBA" id="ARBA00022723"/>
    </source>
</evidence>
<dbReference type="InterPro" id="IPR007527">
    <property type="entry name" value="Znf_SWIM"/>
</dbReference>
<evidence type="ECO:0008006" key="10">
    <source>
        <dbReference type="Google" id="ProtNLM"/>
    </source>
</evidence>
<dbReference type="GO" id="GO:0008270">
    <property type="term" value="F:zinc ion binding"/>
    <property type="evidence" value="ECO:0007669"/>
    <property type="project" value="UniProtKB-KW"/>
</dbReference>
<dbReference type="InterPro" id="IPR006564">
    <property type="entry name" value="Znf_PMZ"/>
</dbReference>
<evidence type="ECO:0000256" key="5">
    <source>
        <dbReference type="SAM" id="MobiDB-lite"/>
    </source>
</evidence>
<dbReference type="InterPro" id="IPR001878">
    <property type="entry name" value="Znf_CCHC"/>
</dbReference>
<dbReference type="Pfam" id="PF04434">
    <property type="entry name" value="SWIM"/>
    <property type="match status" value="1"/>
</dbReference>
<dbReference type="AlphaFoldDB" id="A0AAV0GLB6"/>
<evidence type="ECO:0000313" key="9">
    <source>
        <dbReference type="Proteomes" id="UP001152523"/>
    </source>
</evidence>
<feature type="domain" description="CCHC-type" evidence="6">
    <location>
        <begin position="721"/>
        <end position="737"/>
    </location>
</feature>
<dbReference type="Pfam" id="PF03108">
    <property type="entry name" value="DBD_Tnp_Mut"/>
    <property type="match status" value="1"/>
</dbReference>
<evidence type="ECO:0000313" key="8">
    <source>
        <dbReference type="EMBL" id="CAH9148354.1"/>
    </source>
</evidence>
<gene>
    <name evidence="8" type="ORF">CEPIT_LOCUS44449</name>
</gene>
<reference evidence="8" key="1">
    <citation type="submission" date="2022-07" db="EMBL/GenBank/DDBJ databases">
        <authorList>
            <person name="Macas J."/>
            <person name="Novak P."/>
            <person name="Neumann P."/>
        </authorList>
    </citation>
    <scope>NUCLEOTIDE SEQUENCE</scope>
</reference>
<dbReference type="PROSITE" id="PS50158">
    <property type="entry name" value="ZF_CCHC"/>
    <property type="match status" value="1"/>
</dbReference>